<accession>A0A2A6BHE3</accession>
<dbReference type="InterPro" id="IPR001841">
    <property type="entry name" value="Znf_RING"/>
</dbReference>
<reference evidence="3" key="1">
    <citation type="journal article" date="2008" name="Nat. Genet.">
        <title>The Pristionchus pacificus genome provides a unique perspective on nematode lifestyle and parasitism.</title>
        <authorList>
            <person name="Dieterich C."/>
            <person name="Clifton S.W."/>
            <person name="Schuster L.N."/>
            <person name="Chinwalla A."/>
            <person name="Delehaunty K."/>
            <person name="Dinkelacker I."/>
            <person name="Fulton L."/>
            <person name="Fulton R."/>
            <person name="Godfrey J."/>
            <person name="Minx P."/>
            <person name="Mitreva M."/>
            <person name="Roeseler W."/>
            <person name="Tian H."/>
            <person name="Witte H."/>
            <person name="Yang S.P."/>
            <person name="Wilson R.K."/>
            <person name="Sommer R.J."/>
        </authorList>
    </citation>
    <scope>NUCLEOTIDE SEQUENCE [LARGE SCALE GENOMIC DNA]</scope>
    <source>
        <strain evidence="3">PS312</strain>
    </source>
</reference>
<dbReference type="PANTHER" id="PTHR16450:SF1">
    <property type="entry name" value="PROTEIN CBG12045"/>
    <property type="match status" value="1"/>
</dbReference>
<protein>
    <submittedName>
        <fullName evidence="2">Zinc finger protein</fullName>
    </submittedName>
</protein>
<dbReference type="SUPFAM" id="SSF57850">
    <property type="entry name" value="RING/U-box"/>
    <property type="match status" value="1"/>
</dbReference>
<dbReference type="InterPro" id="IPR017907">
    <property type="entry name" value="Znf_RING_CS"/>
</dbReference>
<dbReference type="PROSITE" id="PS00518">
    <property type="entry name" value="ZF_RING_1"/>
    <property type="match status" value="1"/>
</dbReference>
<sequence length="196" mass="21721">MSYNPVIREETIAFVAQLREQNEMNESSRSVYFPCSCRASRSSAFHALDRVASTACGHAVCRACADSARDACPLPSCRRPTTFLKILDDDTRICPICNCSEPAKRAAFPRCGHTICCACFWQIRLNAREKELLTRCPLCRSEASSTVKPIFLIEPVLVRRGRAGGAMASGRGEGRRKKVDPEEDEDACSRKRDAGQ</sequence>
<reference evidence="2" key="2">
    <citation type="submission" date="2022-06" db="UniProtKB">
        <authorList>
            <consortium name="EnsemblMetazoa"/>
        </authorList>
    </citation>
    <scope>IDENTIFICATION</scope>
    <source>
        <strain evidence="2">PS312</strain>
    </source>
</reference>
<accession>A0A8R1UKR2</accession>
<evidence type="ECO:0000256" key="1">
    <source>
        <dbReference type="SAM" id="MobiDB-lite"/>
    </source>
</evidence>
<dbReference type="Proteomes" id="UP000005239">
    <property type="component" value="Unassembled WGS sequence"/>
</dbReference>
<feature type="region of interest" description="Disordered" evidence="1">
    <location>
        <begin position="164"/>
        <end position="196"/>
    </location>
</feature>
<dbReference type="PROSITE" id="PS50089">
    <property type="entry name" value="ZF_RING_2"/>
    <property type="match status" value="1"/>
</dbReference>
<dbReference type="PANTHER" id="PTHR16450">
    <property type="entry name" value="RING FINGER PROTEIN 186"/>
    <property type="match status" value="1"/>
</dbReference>
<dbReference type="SMART" id="SM00184">
    <property type="entry name" value="RING"/>
    <property type="match status" value="2"/>
</dbReference>
<gene>
    <name evidence="2" type="primary">WBGene00205206</name>
</gene>
<dbReference type="Gene3D" id="3.30.40.10">
    <property type="entry name" value="Zinc/RING finger domain, C3HC4 (zinc finger)"/>
    <property type="match status" value="1"/>
</dbReference>
<dbReference type="EnsemblMetazoa" id="PPA32345.1">
    <property type="protein sequence ID" value="PPA32345.1"/>
    <property type="gene ID" value="WBGene00205206"/>
</dbReference>
<dbReference type="InterPro" id="IPR013083">
    <property type="entry name" value="Znf_RING/FYVE/PHD"/>
</dbReference>
<dbReference type="AlphaFoldDB" id="A0A2A6BHE3"/>
<organism evidence="2 3">
    <name type="scientific">Pristionchus pacificus</name>
    <name type="common">Parasitic nematode worm</name>
    <dbReference type="NCBI Taxonomy" id="54126"/>
    <lineage>
        <taxon>Eukaryota</taxon>
        <taxon>Metazoa</taxon>
        <taxon>Ecdysozoa</taxon>
        <taxon>Nematoda</taxon>
        <taxon>Chromadorea</taxon>
        <taxon>Rhabditida</taxon>
        <taxon>Rhabditina</taxon>
        <taxon>Diplogasteromorpha</taxon>
        <taxon>Diplogasteroidea</taxon>
        <taxon>Neodiplogasteridae</taxon>
        <taxon>Pristionchus</taxon>
    </lineage>
</organism>
<evidence type="ECO:0000313" key="2">
    <source>
        <dbReference type="EnsemblMetazoa" id="PPA32345.1"/>
    </source>
</evidence>
<feature type="compositionally biased region" description="Basic and acidic residues" evidence="1">
    <location>
        <begin position="187"/>
        <end position="196"/>
    </location>
</feature>
<keyword evidence="3" id="KW-1185">Reference proteome</keyword>
<name>A0A2A6BHE3_PRIPA</name>
<evidence type="ECO:0000313" key="3">
    <source>
        <dbReference type="Proteomes" id="UP000005239"/>
    </source>
</evidence>
<proteinExistence type="predicted"/>